<evidence type="ECO:0000256" key="2">
    <source>
        <dbReference type="ARBA" id="ARBA00023002"/>
    </source>
</evidence>
<dbReference type="EMBL" id="JAHBOM010000009">
    <property type="protein sequence ID" value="MBU8823815.1"/>
    <property type="molecule type" value="Genomic_DNA"/>
</dbReference>
<evidence type="ECO:0000313" key="4">
    <source>
        <dbReference type="Proteomes" id="UP000696413"/>
    </source>
</evidence>
<dbReference type="Proteomes" id="UP000696413">
    <property type="component" value="Unassembled WGS sequence"/>
</dbReference>
<evidence type="ECO:0000256" key="1">
    <source>
        <dbReference type="ARBA" id="ARBA00006484"/>
    </source>
</evidence>
<comment type="similarity">
    <text evidence="1">Belongs to the short-chain dehydrogenases/reductases (SDR) family.</text>
</comment>
<organism evidence="3 4">
    <name type="scientific">Mycolicibacterium goodii</name>
    <name type="common">Mycobacterium goodii</name>
    <dbReference type="NCBI Taxonomy" id="134601"/>
    <lineage>
        <taxon>Bacteria</taxon>
        <taxon>Bacillati</taxon>
        <taxon>Actinomycetota</taxon>
        <taxon>Actinomycetes</taxon>
        <taxon>Mycobacteriales</taxon>
        <taxon>Mycobacteriaceae</taxon>
        <taxon>Mycolicibacterium</taxon>
    </lineage>
</organism>
<proteinExistence type="inferred from homology"/>
<dbReference type="InterPro" id="IPR051122">
    <property type="entry name" value="SDR_DHRS6-like"/>
</dbReference>
<keyword evidence="2" id="KW-0560">Oxidoreductase</keyword>
<dbReference type="InterPro" id="IPR002347">
    <property type="entry name" value="SDR_fam"/>
</dbReference>
<dbReference type="Pfam" id="PF13561">
    <property type="entry name" value="adh_short_C2"/>
    <property type="match status" value="1"/>
</dbReference>
<keyword evidence="4" id="KW-1185">Reference proteome</keyword>
<dbReference type="RefSeq" id="WP_214394853.1">
    <property type="nucleotide sequence ID" value="NZ_JAHBOL010000073.1"/>
</dbReference>
<reference evidence="3 4" key="1">
    <citation type="submission" date="2021-05" db="EMBL/GenBank/DDBJ databases">
        <title>Draft Genome Sequences of Clinical Respiratory Isolates of Mycobacterium goodii Recovered in Ireland.</title>
        <authorList>
            <person name="Flanagan P.R."/>
            <person name="Mok S."/>
            <person name="Roycroft E."/>
            <person name="Rogers T.R."/>
            <person name="Fitzgibbon M."/>
        </authorList>
    </citation>
    <scope>NUCLEOTIDE SEQUENCE [LARGE SCALE GENOMIC DNA]</scope>
    <source>
        <strain evidence="3 4">14IE55</strain>
    </source>
</reference>
<dbReference type="SUPFAM" id="SSF51735">
    <property type="entry name" value="NAD(P)-binding Rossmann-fold domains"/>
    <property type="match status" value="1"/>
</dbReference>
<evidence type="ECO:0000313" key="3">
    <source>
        <dbReference type="EMBL" id="MBU8823815.1"/>
    </source>
</evidence>
<comment type="caution">
    <text evidence="3">The sequence shown here is derived from an EMBL/GenBank/DDBJ whole genome shotgun (WGS) entry which is preliminary data.</text>
</comment>
<sequence>MTEDDEKRTALVLSQGDEEVTAAVVHALERDGWRVTRVDGDVAAITDPGLTIHGVVYIPGLLSSGGYPQKVEPAVSLLELVDLLRPRLADRHQGGSRVVAVGSRDWLGWPSRPLAAAQSAALVAAVRSLALAHGQAGVTVNAVIGLLVDAAERRDIGPAHGTHLYEPVPLTGEPVEPDDIAAAVAFFLDDRSGYITGQILHCCGGASLLSSLSA</sequence>
<protein>
    <submittedName>
        <fullName evidence="3">SDR family oxidoreductase</fullName>
    </submittedName>
</protein>
<dbReference type="PANTHER" id="PTHR43477">
    <property type="entry name" value="DIHYDROANTICAPSIN 7-DEHYDROGENASE"/>
    <property type="match status" value="1"/>
</dbReference>
<name>A0ABS6HMH3_MYCGD</name>
<accession>A0ABS6HMH3</accession>
<gene>
    <name evidence="3" type="ORF">KL859_13160</name>
</gene>
<dbReference type="InterPro" id="IPR036291">
    <property type="entry name" value="NAD(P)-bd_dom_sf"/>
</dbReference>
<dbReference type="PANTHER" id="PTHR43477:SF1">
    <property type="entry name" value="DIHYDROANTICAPSIN 7-DEHYDROGENASE"/>
    <property type="match status" value="1"/>
</dbReference>
<dbReference type="Gene3D" id="3.40.50.720">
    <property type="entry name" value="NAD(P)-binding Rossmann-like Domain"/>
    <property type="match status" value="1"/>
</dbReference>